<name>A0A5N6VHQ6_9EURO</name>
<keyword evidence="2" id="KW-1133">Transmembrane helix</keyword>
<dbReference type="AlphaFoldDB" id="A0A5N6VHQ6"/>
<accession>A0A5N6VHQ6</accession>
<keyword evidence="2" id="KW-0472">Membrane</keyword>
<proteinExistence type="predicted"/>
<reference evidence="4" key="1">
    <citation type="submission" date="2019-04" db="EMBL/GenBank/DDBJ databases">
        <title>Friends and foes A comparative genomics studyof 23 Aspergillus species from section Flavi.</title>
        <authorList>
            <consortium name="DOE Joint Genome Institute"/>
            <person name="Kjaerbolling I."/>
            <person name="Vesth T."/>
            <person name="Frisvad J.C."/>
            <person name="Nybo J.L."/>
            <person name="Theobald S."/>
            <person name="Kildgaard S."/>
            <person name="Isbrandt T."/>
            <person name="Kuo A."/>
            <person name="Sato A."/>
            <person name="Lyhne E.K."/>
            <person name="Kogle M.E."/>
            <person name="Wiebenga A."/>
            <person name="Kun R.S."/>
            <person name="Lubbers R.J."/>
            <person name="Makela M.R."/>
            <person name="Barry K."/>
            <person name="Chovatia M."/>
            <person name="Clum A."/>
            <person name="Daum C."/>
            <person name="Haridas S."/>
            <person name="He G."/>
            <person name="LaButti K."/>
            <person name="Lipzen A."/>
            <person name="Mondo S."/>
            <person name="Riley R."/>
            <person name="Salamov A."/>
            <person name="Simmons B.A."/>
            <person name="Magnuson J.K."/>
            <person name="Henrissat B."/>
            <person name="Mortensen U.H."/>
            <person name="Larsen T.O."/>
            <person name="Devries R.P."/>
            <person name="Grigoriev I.V."/>
            <person name="Machida M."/>
            <person name="Baker S.E."/>
            <person name="Andersen M.R."/>
        </authorList>
    </citation>
    <scope>NUCLEOTIDE SEQUENCE [LARGE SCALE GENOMIC DNA]</scope>
    <source>
        <strain evidence="4">CBS 130015</strain>
    </source>
</reference>
<sequence length="138" mass="14831">MRRVHPNQKRMSSGETSSGGVTSQVSVYYPLVVLHSIYLFHLIPVSDQSPGAVGLPVAGAVPVPTAADRNLSNHTPRLQFNLDAISEGLFVAPILLIFLNSFAASCCPYRHTAHWPSKGVRKGVCGKQQSLVIPQLAS</sequence>
<evidence type="ECO:0000256" key="2">
    <source>
        <dbReference type="SAM" id="Phobius"/>
    </source>
</evidence>
<protein>
    <submittedName>
        <fullName evidence="3">Uncharacterized protein</fullName>
    </submittedName>
</protein>
<evidence type="ECO:0000313" key="4">
    <source>
        <dbReference type="Proteomes" id="UP000325433"/>
    </source>
</evidence>
<keyword evidence="2" id="KW-0812">Transmembrane</keyword>
<keyword evidence="4" id="KW-1185">Reference proteome</keyword>
<feature type="region of interest" description="Disordered" evidence="1">
    <location>
        <begin position="1"/>
        <end position="21"/>
    </location>
</feature>
<evidence type="ECO:0000313" key="3">
    <source>
        <dbReference type="EMBL" id="KAE8307873.1"/>
    </source>
</evidence>
<dbReference type="EMBL" id="ML738396">
    <property type="protein sequence ID" value="KAE8307873.1"/>
    <property type="molecule type" value="Genomic_DNA"/>
</dbReference>
<gene>
    <name evidence="3" type="ORF">BDV41DRAFT_29118</name>
</gene>
<feature type="transmembrane region" description="Helical" evidence="2">
    <location>
        <begin position="88"/>
        <end position="109"/>
    </location>
</feature>
<dbReference type="Proteomes" id="UP000325433">
    <property type="component" value="Unassembled WGS sequence"/>
</dbReference>
<feature type="transmembrane region" description="Helical" evidence="2">
    <location>
        <begin position="21"/>
        <end position="43"/>
    </location>
</feature>
<evidence type="ECO:0000256" key="1">
    <source>
        <dbReference type="SAM" id="MobiDB-lite"/>
    </source>
</evidence>
<organism evidence="3 4">
    <name type="scientific">Aspergillus transmontanensis</name>
    <dbReference type="NCBI Taxonomy" id="1034304"/>
    <lineage>
        <taxon>Eukaryota</taxon>
        <taxon>Fungi</taxon>
        <taxon>Dikarya</taxon>
        <taxon>Ascomycota</taxon>
        <taxon>Pezizomycotina</taxon>
        <taxon>Eurotiomycetes</taxon>
        <taxon>Eurotiomycetidae</taxon>
        <taxon>Eurotiales</taxon>
        <taxon>Aspergillaceae</taxon>
        <taxon>Aspergillus</taxon>
        <taxon>Aspergillus subgen. Circumdati</taxon>
    </lineage>
</organism>